<dbReference type="InterPro" id="IPR005900">
    <property type="entry name" value="6-phosphogluconolactonase_DevB"/>
</dbReference>
<accession>A0A7J0BR46</accession>
<dbReference type="EMBL" id="BLVP01000002">
    <property type="protein sequence ID" value="GFM36140.1"/>
    <property type="molecule type" value="Genomic_DNA"/>
</dbReference>
<comment type="similarity">
    <text evidence="4 7">Belongs to the glucosamine/galactosamine-6-phosphate isomerase family. 6-phosphogluconolactonase subfamily.</text>
</comment>
<name>A0A7J0BR46_9BACT</name>
<feature type="domain" description="Glucosamine/galactosamine-6-phosphate isomerase" evidence="8">
    <location>
        <begin position="14"/>
        <end position="235"/>
    </location>
</feature>
<dbReference type="Gene3D" id="3.40.50.1360">
    <property type="match status" value="1"/>
</dbReference>
<evidence type="ECO:0000313" key="10">
    <source>
        <dbReference type="Proteomes" id="UP000503820"/>
    </source>
</evidence>
<dbReference type="CDD" id="cd01400">
    <property type="entry name" value="6PGL"/>
    <property type="match status" value="1"/>
</dbReference>
<comment type="catalytic activity">
    <reaction evidence="1 7">
        <text>6-phospho-D-glucono-1,5-lactone + H2O = 6-phospho-D-gluconate + H(+)</text>
        <dbReference type="Rhea" id="RHEA:12556"/>
        <dbReference type="ChEBI" id="CHEBI:15377"/>
        <dbReference type="ChEBI" id="CHEBI:15378"/>
        <dbReference type="ChEBI" id="CHEBI:57955"/>
        <dbReference type="ChEBI" id="CHEBI:58759"/>
        <dbReference type="EC" id="3.1.1.31"/>
    </reaction>
</comment>
<gene>
    <name evidence="7 9" type="primary">pgl</name>
    <name evidence="9" type="ORF">DSM19430T_08240</name>
</gene>
<dbReference type="InterPro" id="IPR037171">
    <property type="entry name" value="NagB/RpiA_transferase-like"/>
</dbReference>
<evidence type="ECO:0000256" key="5">
    <source>
        <dbReference type="ARBA" id="ARBA00013198"/>
    </source>
</evidence>
<dbReference type="EC" id="3.1.1.31" evidence="5 7"/>
<proteinExistence type="inferred from homology"/>
<dbReference type="InterPro" id="IPR039104">
    <property type="entry name" value="6PGL"/>
</dbReference>
<dbReference type="NCBIfam" id="TIGR01198">
    <property type="entry name" value="pgl"/>
    <property type="match status" value="1"/>
</dbReference>
<sequence>MPSSTQLSLHVTETPEDLAALAANLVIYHCEQAIARNGRFTLALSGGTTPTNLFRLLATPQYRSRIPWEKVLFYWVDERCVDPDHPDSNYRVARDALLHQVEATKFYRMKGELDPAEAAQAYENLLRQHFDLAPGEFPRFDCVLLGMGADGHTASLFPEEEGINIRDRLVVDQRIRKLKSDRITLTLPVLNNARCCIFMVQGSEKHAVLAQALNLLATPDLPAQRVRPVNGELIWVIDEAARKG</sequence>
<evidence type="ECO:0000256" key="7">
    <source>
        <dbReference type="RuleBase" id="RU365095"/>
    </source>
</evidence>
<comment type="caution">
    <text evidence="9">The sequence shown here is derived from an EMBL/GenBank/DDBJ whole genome shotgun (WGS) entry which is preliminary data.</text>
</comment>
<dbReference type="RefSeq" id="WP_174408818.1">
    <property type="nucleotide sequence ID" value="NZ_BLVP01000002.1"/>
</dbReference>
<protein>
    <recommendedName>
        <fullName evidence="6 7">6-phosphogluconolactonase</fullName>
        <shortName evidence="7">6PGL</shortName>
        <ecNumber evidence="5 7">3.1.1.31</ecNumber>
    </recommendedName>
</protein>
<evidence type="ECO:0000313" key="9">
    <source>
        <dbReference type="EMBL" id="GFM36140.1"/>
    </source>
</evidence>
<dbReference type="AlphaFoldDB" id="A0A7J0BR46"/>
<evidence type="ECO:0000256" key="3">
    <source>
        <dbReference type="ARBA" id="ARBA00004961"/>
    </source>
</evidence>
<dbReference type="PANTHER" id="PTHR11054">
    <property type="entry name" value="6-PHOSPHOGLUCONOLACTONASE"/>
    <property type="match status" value="1"/>
</dbReference>
<dbReference type="GO" id="GO:0006098">
    <property type="term" value="P:pentose-phosphate shunt"/>
    <property type="evidence" value="ECO:0007669"/>
    <property type="project" value="UniProtKB-UniPathway"/>
</dbReference>
<dbReference type="GO" id="GO:0017057">
    <property type="term" value="F:6-phosphogluconolactonase activity"/>
    <property type="evidence" value="ECO:0007669"/>
    <property type="project" value="UniProtKB-UniRule"/>
</dbReference>
<reference evidence="9 10" key="1">
    <citation type="submission" date="2020-05" db="EMBL/GenBank/DDBJ databases">
        <title>Draft genome sequence of Desulfovibrio psychrotolerans JS1T.</title>
        <authorList>
            <person name="Ueno A."/>
            <person name="Tamazawa S."/>
            <person name="Tamamura S."/>
            <person name="Murakami T."/>
            <person name="Kiyama T."/>
            <person name="Inomata H."/>
            <person name="Amano Y."/>
            <person name="Miyakawa K."/>
            <person name="Tamaki H."/>
            <person name="Naganuma T."/>
            <person name="Kaneko K."/>
        </authorList>
    </citation>
    <scope>NUCLEOTIDE SEQUENCE [LARGE SCALE GENOMIC DNA]</scope>
    <source>
        <strain evidence="9 10">JS1</strain>
    </source>
</reference>
<dbReference type="Pfam" id="PF01182">
    <property type="entry name" value="Glucosamine_iso"/>
    <property type="match status" value="1"/>
</dbReference>
<comment type="function">
    <text evidence="2 7">Hydrolysis of 6-phosphogluconolactone to 6-phosphogluconate.</text>
</comment>
<dbReference type="Proteomes" id="UP000503820">
    <property type="component" value="Unassembled WGS sequence"/>
</dbReference>
<keyword evidence="7" id="KW-0378">Hydrolase</keyword>
<dbReference type="PANTHER" id="PTHR11054:SF0">
    <property type="entry name" value="6-PHOSPHOGLUCONOLACTONASE"/>
    <property type="match status" value="1"/>
</dbReference>
<evidence type="ECO:0000256" key="2">
    <source>
        <dbReference type="ARBA" id="ARBA00002681"/>
    </source>
</evidence>
<comment type="pathway">
    <text evidence="3 7">Carbohydrate degradation; pentose phosphate pathway; D-ribulose 5-phosphate from D-glucose 6-phosphate (oxidative stage): step 2/3.</text>
</comment>
<evidence type="ECO:0000256" key="4">
    <source>
        <dbReference type="ARBA" id="ARBA00010662"/>
    </source>
</evidence>
<organism evidence="9 10">
    <name type="scientific">Desulfovibrio psychrotolerans</name>
    <dbReference type="NCBI Taxonomy" id="415242"/>
    <lineage>
        <taxon>Bacteria</taxon>
        <taxon>Pseudomonadati</taxon>
        <taxon>Thermodesulfobacteriota</taxon>
        <taxon>Desulfovibrionia</taxon>
        <taxon>Desulfovibrionales</taxon>
        <taxon>Desulfovibrionaceae</taxon>
        <taxon>Desulfovibrio</taxon>
    </lineage>
</organism>
<evidence type="ECO:0000256" key="6">
    <source>
        <dbReference type="ARBA" id="ARBA00020337"/>
    </source>
</evidence>
<evidence type="ECO:0000256" key="1">
    <source>
        <dbReference type="ARBA" id="ARBA00000832"/>
    </source>
</evidence>
<dbReference type="SUPFAM" id="SSF100950">
    <property type="entry name" value="NagB/RpiA/CoA transferase-like"/>
    <property type="match status" value="1"/>
</dbReference>
<dbReference type="GO" id="GO:0005975">
    <property type="term" value="P:carbohydrate metabolic process"/>
    <property type="evidence" value="ECO:0007669"/>
    <property type="project" value="UniProtKB-UniRule"/>
</dbReference>
<dbReference type="UniPathway" id="UPA00115">
    <property type="reaction ID" value="UER00409"/>
</dbReference>
<keyword evidence="10" id="KW-1185">Reference proteome</keyword>
<dbReference type="InterPro" id="IPR006148">
    <property type="entry name" value="Glc/Gal-6P_isomerase"/>
</dbReference>
<evidence type="ECO:0000259" key="8">
    <source>
        <dbReference type="Pfam" id="PF01182"/>
    </source>
</evidence>